<name>A0A6J2YQZ0_SITOR</name>
<reference evidence="3" key="1">
    <citation type="submission" date="2025-08" db="UniProtKB">
        <authorList>
            <consortium name="RefSeq"/>
        </authorList>
    </citation>
    <scope>IDENTIFICATION</scope>
    <source>
        <tissue evidence="3">Gonads</tissue>
    </source>
</reference>
<keyword evidence="2" id="KW-1185">Reference proteome</keyword>
<feature type="chain" id="PRO_5026787568" evidence="1">
    <location>
        <begin position="30"/>
        <end position="400"/>
    </location>
</feature>
<dbReference type="InParanoid" id="A0A6J2YQZ0"/>
<dbReference type="KEGG" id="soy:115889367"/>
<evidence type="ECO:0000313" key="2">
    <source>
        <dbReference type="Proteomes" id="UP000504635"/>
    </source>
</evidence>
<proteinExistence type="predicted"/>
<keyword evidence="1" id="KW-0732">Signal</keyword>
<dbReference type="Proteomes" id="UP000504635">
    <property type="component" value="Unplaced"/>
</dbReference>
<sequence>MIEKLADLGTMKQIWIVGLIVLLISEACAEDCLKQKRYHEKKCEALKKLRGDYVQCVQMRIKRYSTGCEFDKSCSACNCDRCQYSTCSGRCDNCCNSCCNNFVKCHSNHCCHKQCNYECQTFACKSDCRKSCYDTMETENILYHADKSRSSTKSNITTIISLKNVINNTNHLDIPINLNYTNKNNIGFNKSSDVVSSYGTGTIDGSNCCVVISPRQCIPIQTYPFLRCFHTKSRQCGTICIFNTIPQPIRPNCNTPNNLKPVVDCRQQISSVPQGSPMCTNGLNWPYFSCGMQSTLPCKTCDQQYIRNDGTDTSFGIYNNLDTQPYFNPYYAMNNPYSINPFLNFPQQYFPPEVISEVQPSHQETESSSENTNSTFIHNIASRNSDYKIDISSVSNSTSP</sequence>
<dbReference type="RefSeq" id="XP_030765205.1">
    <property type="nucleotide sequence ID" value="XM_030909345.1"/>
</dbReference>
<evidence type="ECO:0000313" key="3">
    <source>
        <dbReference type="RefSeq" id="XP_030765205.1"/>
    </source>
</evidence>
<accession>A0A6J2YQZ0</accession>
<feature type="signal peptide" evidence="1">
    <location>
        <begin position="1"/>
        <end position="29"/>
    </location>
</feature>
<protein>
    <submittedName>
        <fullName evidence="3">Uncharacterized protein LOC115889367 isoform X1</fullName>
    </submittedName>
</protein>
<evidence type="ECO:0000256" key="1">
    <source>
        <dbReference type="SAM" id="SignalP"/>
    </source>
</evidence>
<organism evidence="2 3">
    <name type="scientific">Sitophilus oryzae</name>
    <name type="common">Rice weevil</name>
    <name type="synonym">Curculio oryzae</name>
    <dbReference type="NCBI Taxonomy" id="7048"/>
    <lineage>
        <taxon>Eukaryota</taxon>
        <taxon>Metazoa</taxon>
        <taxon>Ecdysozoa</taxon>
        <taxon>Arthropoda</taxon>
        <taxon>Hexapoda</taxon>
        <taxon>Insecta</taxon>
        <taxon>Pterygota</taxon>
        <taxon>Neoptera</taxon>
        <taxon>Endopterygota</taxon>
        <taxon>Coleoptera</taxon>
        <taxon>Polyphaga</taxon>
        <taxon>Cucujiformia</taxon>
        <taxon>Curculionidae</taxon>
        <taxon>Dryophthorinae</taxon>
        <taxon>Sitophilus</taxon>
    </lineage>
</organism>
<dbReference type="OrthoDB" id="7694007at2759"/>
<gene>
    <name evidence="3" type="primary">LOC115889367</name>
</gene>
<dbReference type="AlphaFoldDB" id="A0A6J2YQZ0"/>
<dbReference type="GeneID" id="115889367"/>